<evidence type="ECO:0000256" key="4">
    <source>
        <dbReference type="ARBA" id="ARBA00022989"/>
    </source>
</evidence>
<sequence>MVIVVVVIAGIVVLIALVLAGMYNGLIRARVRTREAWSGIDVQLKRRANLIPNLVETVKGYAAHERGTFEEVTRARSMVEQAGDVGSAADANNMLTGALRHLFAVAERYPDLKANQNFLDLQQQLSDIEEKIAFARQFYNRNVTSYNTSIQTFPNMIIA</sequence>
<keyword evidence="3 6" id="KW-0812">Transmembrane</keyword>
<comment type="similarity">
    <text evidence="2">Belongs to the LemA family.</text>
</comment>
<keyword evidence="4 6" id="KW-1133">Transmembrane helix</keyword>
<proteinExistence type="inferred from homology"/>
<organism evidence="7">
    <name type="scientific">marine sediment metagenome</name>
    <dbReference type="NCBI Taxonomy" id="412755"/>
    <lineage>
        <taxon>unclassified sequences</taxon>
        <taxon>metagenomes</taxon>
        <taxon>ecological metagenomes</taxon>
    </lineage>
</organism>
<keyword evidence="5 6" id="KW-0472">Membrane</keyword>
<evidence type="ECO:0008006" key="8">
    <source>
        <dbReference type="Google" id="ProtNLM"/>
    </source>
</evidence>
<feature type="transmembrane region" description="Helical" evidence="6">
    <location>
        <begin position="6"/>
        <end position="26"/>
    </location>
</feature>
<evidence type="ECO:0000256" key="3">
    <source>
        <dbReference type="ARBA" id="ARBA00022692"/>
    </source>
</evidence>
<dbReference type="AlphaFoldDB" id="X0X1M8"/>
<dbReference type="EMBL" id="BARS01049823">
    <property type="protein sequence ID" value="GAG37114.1"/>
    <property type="molecule type" value="Genomic_DNA"/>
</dbReference>
<dbReference type="SUPFAM" id="SSF140478">
    <property type="entry name" value="LemA-like"/>
    <property type="match status" value="1"/>
</dbReference>
<dbReference type="InterPro" id="IPR007156">
    <property type="entry name" value="MamQ_LemA"/>
</dbReference>
<comment type="subcellular location">
    <subcellularLocation>
        <location evidence="1">Membrane</location>
        <topology evidence="1">Single-pass membrane protein</topology>
    </subcellularLocation>
</comment>
<feature type="non-terminal residue" evidence="7">
    <location>
        <position position="159"/>
    </location>
</feature>
<name>X0X1M8_9ZZZZ</name>
<dbReference type="GO" id="GO:0016020">
    <property type="term" value="C:membrane"/>
    <property type="evidence" value="ECO:0007669"/>
    <property type="project" value="UniProtKB-SubCell"/>
</dbReference>
<reference evidence="7" key="1">
    <citation type="journal article" date="2014" name="Front. Microbiol.">
        <title>High frequency of phylogenetically diverse reductive dehalogenase-homologous genes in deep subseafloor sedimentary metagenomes.</title>
        <authorList>
            <person name="Kawai M."/>
            <person name="Futagami T."/>
            <person name="Toyoda A."/>
            <person name="Takaki Y."/>
            <person name="Nishi S."/>
            <person name="Hori S."/>
            <person name="Arai W."/>
            <person name="Tsubouchi T."/>
            <person name="Morono Y."/>
            <person name="Uchiyama I."/>
            <person name="Ito T."/>
            <person name="Fujiyama A."/>
            <person name="Inagaki F."/>
            <person name="Takami H."/>
        </authorList>
    </citation>
    <scope>NUCLEOTIDE SEQUENCE</scope>
    <source>
        <strain evidence="7">Expedition CK06-06</strain>
    </source>
</reference>
<dbReference type="InterPro" id="IPR023353">
    <property type="entry name" value="LemA-like_dom_sf"/>
</dbReference>
<accession>X0X1M8</accession>
<dbReference type="PANTHER" id="PTHR34478:SF2">
    <property type="entry name" value="MEMBRANE PROTEIN"/>
    <property type="match status" value="1"/>
</dbReference>
<protein>
    <recommendedName>
        <fullName evidence="8">LemA family protein</fullName>
    </recommendedName>
</protein>
<evidence type="ECO:0000256" key="1">
    <source>
        <dbReference type="ARBA" id="ARBA00004167"/>
    </source>
</evidence>
<evidence type="ECO:0000256" key="6">
    <source>
        <dbReference type="SAM" id="Phobius"/>
    </source>
</evidence>
<dbReference type="PANTHER" id="PTHR34478">
    <property type="entry name" value="PROTEIN LEMA"/>
    <property type="match status" value="1"/>
</dbReference>
<gene>
    <name evidence="7" type="ORF">S01H1_74463</name>
</gene>
<evidence type="ECO:0000313" key="7">
    <source>
        <dbReference type="EMBL" id="GAG37114.1"/>
    </source>
</evidence>
<comment type="caution">
    <text evidence="7">The sequence shown here is derived from an EMBL/GenBank/DDBJ whole genome shotgun (WGS) entry which is preliminary data.</text>
</comment>
<dbReference type="Gene3D" id="1.20.1440.20">
    <property type="entry name" value="LemA-like domain"/>
    <property type="match status" value="1"/>
</dbReference>
<evidence type="ECO:0000256" key="2">
    <source>
        <dbReference type="ARBA" id="ARBA00008854"/>
    </source>
</evidence>
<evidence type="ECO:0000256" key="5">
    <source>
        <dbReference type="ARBA" id="ARBA00023136"/>
    </source>
</evidence>
<dbReference type="Pfam" id="PF04011">
    <property type="entry name" value="LemA"/>
    <property type="match status" value="1"/>
</dbReference>